<dbReference type="PANTHER" id="PTHR42951">
    <property type="entry name" value="METALLO-BETA-LACTAMASE DOMAIN-CONTAINING"/>
    <property type="match status" value="1"/>
</dbReference>
<dbReference type="Proteomes" id="UP000248724">
    <property type="component" value="Unassembled WGS sequence"/>
</dbReference>
<dbReference type="EMBL" id="JAEKNS010000146">
    <property type="protein sequence ID" value="MBJ7596091.1"/>
    <property type="molecule type" value="Genomic_DNA"/>
</dbReference>
<dbReference type="EMBL" id="QHBU01000042">
    <property type="protein sequence ID" value="PZR83203.1"/>
    <property type="molecule type" value="Genomic_DNA"/>
</dbReference>
<dbReference type="SUPFAM" id="SSF56281">
    <property type="entry name" value="Metallo-hydrolase/oxidoreductase"/>
    <property type="match status" value="1"/>
</dbReference>
<dbReference type="InterPro" id="IPR001279">
    <property type="entry name" value="Metallo-B-lactamas"/>
</dbReference>
<dbReference type="Gene3D" id="3.60.15.10">
    <property type="entry name" value="Ribonuclease Z/Hydroxyacylglutathione hydrolase-like"/>
    <property type="match status" value="1"/>
</dbReference>
<organism evidence="3 4">
    <name type="scientific">Candidatus Aeolococcus gillhamiae</name>
    <dbReference type="NCBI Taxonomy" id="3127015"/>
    <lineage>
        <taxon>Bacteria</taxon>
        <taxon>Bacillati</taxon>
        <taxon>Candidatus Dormiibacterota</taxon>
        <taxon>Candidatus Dormibacteria</taxon>
        <taxon>Candidatus Aeolococcales</taxon>
        <taxon>Candidatus Aeolococcaceae</taxon>
        <taxon>Candidatus Aeolococcus</taxon>
    </lineage>
</organism>
<dbReference type="PANTHER" id="PTHR42951:SF22">
    <property type="entry name" value="METALLO BETA-LACTAMASE SUPERFAMILY LIPOPROTEIN"/>
    <property type="match status" value="1"/>
</dbReference>
<reference evidence="3 4" key="1">
    <citation type="journal article" date="2017" name="Nature">
        <title>Atmospheric trace gases support primary production in Antarctic desert surface soil.</title>
        <authorList>
            <person name="Ji M."/>
            <person name="Greening C."/>
            <person name="Vanwonterghem I."/>
            <person name="Carere C.R."/>
            <person name="Bay S.K."/>
            <person name="Steen J.A."/>
            <person name="Montgomery K."/>
            <person name="Lines T."/>
            <person name="Beardall J."/>
            <person name="van Dorst J."/>
            <person name="Snape I."/>
            <person name="Stott M.B."/>
            <person name="Hugenholtz P."/>
            <person name="Ferrari B.C."/>
        </authorList>
    </citation>
    <scope>NUCLEOTIDE SEQUENCE [LARGE SCALE GENOMIC DNA]</scope>
    <source>
        <strain evidence="3">RRmetagenome_bin12</strain>
    </source>
</reference>
<reference evidence="3" key="2">
    <citation type="submission" date="2018-05" db="EMBL/GenBank/DDBJ databases">
        <authorList>
            <person name="Ferrari B."/>
        </authorList>
    </citation>
    <scope>NUCLEOTIDE SEQUENCE</scope>
    <source>
        <strain evidence="3">RRmetagenome_bin12</strain>
    </source>
</reference>
<dbReference type="InterPro" id="IPR050855">
    <property type="entry name" value="NDM-1-like"/>
</dbReference>
<comment type="caution">
    <text evidence="3">The sequence shown here is derived from an EMBL/GenBank/DDBJ whole genome shotgun (WGS) entry which is preliminary data.</text>
</comment>
<dbReference type="Pfam" id="PF00753">
    <property type="entry name" value="Lactamase_B"/>
    <property type="match status" value="1"/>
</dbReference>
<sequence length="292" mass="31249">MDRMTAGFLLDGSQPALVETGSQSSVGAVRDALTDAGLGPDDLRWIIVTHIHLDHAGGVGDMAAAFPNATVVVHERGARHLLDPSRLIDSAARVYGPLLDGLYGRMLPVAQDRLIAAADGHRVDLGDGHHLTMVDSPGHAKHHHAVLDEATGTLLVGDAVGVKLPDFGVLRPATPPPEFDLEQATTSLRRFAELRPERVVLTHYGPVDEPLETLAEAEEMLHQWVEVADRTMRESEEAGIDDVAAALAEAFASAPPDLAADVREKFEVLNGVHSNAAGIVRYLKNRQPAVAE</sequence>
<protein>
    <submittedName>
        <fullName evidence="3">MBL fold metallo-hydrolase</fullName>
    </submittedName>
</protein>
<name>A0A2W5ZCZ9_9BACT</name>
<dbReference type="InterPro" id="IPR037482">
    <property type="entry name" value="ST1585_MBL-fold"/>
</dbReference>
<evidence type="ECO:0000313" key="4">
    <source>
        <dbReference type="Proteomes" id="UP000248724"/>
    </source>
</evidence>
<evidence type="ECO:0000313" key="3">
    <source>
        <dbReference type="EMBL" id="PZR83203.1"/>
    </source>
</evidence>
<dbReference type="AlphaFoldDB" id="A0A2W5ZCZ9"/>
<evidence type="ECO:0000313" key="5">
    <source>
        <dbReference type="Proteomes" id="UP000606991"/>
    </source>
</evidence>
<evidence type="ECO:0000259" key="1">
    <source>
        <dbReference type="SMART" id="SM00849"/>
    </source>
</evidence>
<evidence type="ECO:0000313" key="2">
    <source>
        <dbReference type="EMBL" id="MBJ7596091.1"/>
    </source>
</evidence>
<dbReference type="InterPro" id="IPR036866">
    <property type="entry name" value="RibonucZ/Hydroxyglut_hydro"/>
</dbReference>
<accession>A0A934N4Z6</accession>
<proteinExistence type="predicted"/>
<accession>A0A2W5ZCZ9</accession>
<feature type="domain" description="Metallo-beta-lactamase" evidence="1">
    <location>
        <begin position="23"/>
        <end position="203"/>
    </location>
</feature>
<dbReference type="CDD" id="cd07726">
    <property type="entry name" value="ST1585-like_MBL-fold"/>
    <property type="match status" value="1"/>
</dbReference>
<reference evidence="2 5" key="3">
    <citation type="submission" date="2020-10" db="EMBL/GenBank/DDBJ databases">
        <title>Ca. Dormibacterota MAGs.</title>
        <authorList>
            <person name="Montgomery K."/>
        </authorList>
    </citation>
    <scope>NUCLEOTIDE SEQUENCE [LARGE SCALE GENOMIC DNA]</scope>
    <source>
        <strain evidence="2">SC8812_S17_18</strain>
    </source>
</reference>
<dbReference type="SMART" id="SM00849">
    <property type="entry name" value="Lactamase_B"/>
    <property type="match status" value="1"/>
</dbReference>
<dbReference type="Proteomes" id="UP000606991">
    <property type="component" value="Unassembled WGS sequence"/>
</dbReference>
<gene>
    <name evidence="3" type="ORF">DLM65_02465</name>
    <name evidence="2" type="ORF">JF886_14775</name>
</gene>